<dbReference type="Proteomes" id="UP001328107">
    <property type="component" value="Unassembled WGS sequence"/>
</dbReference>
<dbReference type="AlphaFoldDB" id="A0AAN5I666"/>
<organism evidence="2 3">
    <name type="scientific">Pristionchus mayeri</name>
    <dbReference type="NCBI Taxonomy" id="1317129"/>
    <lineage>
        <taxon>Eukaryota</taxon>
        <taxon>Metazoa</taxon>
        <taxon>Ecdysozoa</taxon>
        <taxon>Nematoda</taxon>
        <taxon>Chromadorea</taxon>
        <taxon>Rhabditida</taxon>
        <taxon>Rhabditina</taxon>
        <taxon>Diplogasteromorpha</taxon>
        <taxon>Diplogasteroidea</taxon>
        <taxon>Neodiplogasteridae</taxon>
        <taxon>Pristionchus</taxon>
    </lineage>
</organism>
<feature type="non-terminal residue" evidence="2">
    <location>
        <position position="1"/>
    </location>
</feature>
<feature type="transmembrane region" description="Helical" evidence="1">
    <location>
        <begin position="29"/>
        <end position="48"/>
    </location>
</feature>
<keyword evidence="1" id="KW-0812">Transmembrane</keyword>
<keyword evidence="3" id="KW-1185">Reference proteome</keyword>
<feature type="transmembrane region" description="Helical" evidence="1">
    <location>
        <begin position="195"/>
        <end position="213"/>
    </location>
</feature>
<feature type="transmembrane region" description="Helical" evidence="1">
    <location>
        <begin position="131"/>
        <end position="153"/>
    </location>
</feature>
<keyword evidence="1" id="KW-1133">Transmembrane helix</keyword>
<sequence>KKRLISSLPLAAFPLQLVAWIFFFEDESFISPVLLSILVHLLFFIRVIRRGEKQYKLPFFYYQVGVTVVQWCIFFFNLFFSYFPEFWIFIVPLLVQLASCIALHLSHLETEEEETDPIVEREKDRRFKRGLLILFPIAAFPLQLVFFAFAIGSTWDTSMIIMSSLFIAASITVHLLFILYFFNQIKRGQTQFHSNFIYYEMGVVLAPSFLLSSRLAFPDSLRPEYFWLTTFPIIIQVIACTSLYFHREEFECDDRLPSSSSSTQEEHLKFLNLPKELPALHVAPKGGYEIL</sequence>
<dbReference type="EMBL" id="BTRK01000005">
    <property type="protein sequence ID" value="GMR52979.1"/>
    <property type="molecule type" value="Genomic_DNA"/>
</dbReference>
<accession>A0AAN5I666</accession>
<name>A0AAN5I666_9BILA</name>
<keyword evidence="1" id="KW-0472">Membrane</keyword>
<feature type="transmembrane region" description="Helical" evidence="1">
    <location>
        <begin position="60"/>
        <end position="80"/>
    </location>
</feature>
<evidence type="ECO:0000256" key="1">
    <source>
        <dbReference type="SAM" id="Phobius"/>
    </source>
</evidence>
<feature type="transmembrane region" description="Helical" evidence="1">
    <location>
        <begin position="159"/>
        <end position="183"/>
    </location>
</feature>
<proteinExistence type="predicted"/>
<comment type="caution">
    <text evidence="2">The sequence shown here is derived from an EMBL/GenBank/DDBJ whole genome shotgun (WGS) entry which is preliminary data.</text>
</comment>
<feature type="transmembrane region" description="Helical" evidence="1">
    <location>
        <begin position="225"/>
        <end position="245"/>
    </location>
</feature>
<evidence type="ECO:0000313" key="2">
    <source>
        <dbReference type="EMBL" id="GMR52979.1"/>
    </source>
</evidence>
<gene>
    <name evidence="2" type="ORF">PMAYCL1PPCAC_23174</name>
</gene>
<evidence type="ECO:0000313" key="3">
    <source>
        <dbReference type="Proteomes" id="UP001328107"/>
    </source>
</evidence>
<reference evidence="3" key="1">
    <citation type="submission" date="2022-10" db="EMBL/GenBank/DDBJ databases">
        <title>Genome assembly of Pristionchus species.</title>
        <authorList>
            <person name="Yoshida K."/>
            <person name="Sommer R.J."/>
        </authorList>
    </citation>
    <scope>NUCLEOTIDE SEQUENCE [LARGE SCALE GENOMIC DNA]</scope>
    <source>
        <strain evidence="3">RS5460</strain>
    </source>
</reference>
<protein>
    <submittedName>
        <fullName evidence="2">Uncharacterized protein</fullName>
    </submittedName>
</protein>
<feature type="transmembrane region" description="Helical" evidence="1">
    <location>
        <begin position="86"/>
        <end position="105"/>
    </location>
</feature>